<evidence type="ECO:0000313" key="12">
    <source>
        <dbReference type="Proteomes" id="UP000165693"/>
    </source>
</evidence>
<evidence type="ECO:0000256" key="2">
    <source>
        <dbReference type="ARBA" id="ARBA00005235"/>
    </source>
</evidence>
<evidence type="ECO:0000256" key="4">
    <source>
        <dbReference type="ARBA" id="ARBA00022723"/>
    </source>
</evidence>
<gene>
    <name evidence="10" type="primary">UL32</name>
    <name evidence="10" type="ORF">ILTVK317_ORF29</name>
    <name evidence="9" type="ORF">ILTVWG_ORF29</name>
</gene>
<sequence length="582" mass="65166">MTSKRSTAETRTELSKGWKAGVLSKLYTGYDPAILTFNDKLSDELLYGAHLIEIYHEESTEQAEEQNRIPDIDSFVETMADLYTLDKSCAVCKIITKYQKKFPVTPEWMVDYSLLCFKSQSIPLCATSTFITAFEFIFIMDIHYLHSHSTSLVGAISRREFSLGDIQKHFFFNGCFKAVEGGLDSKIDLNNYSFLVQSVARYALLSTRYQEALRAKIAPVSGASADYNFQKSSGMAVALLKWREYARPLECFCSAQCMLKRKNTETASFAFRTCAQKAALEDISTESKYVEGGPSETLTTPSKWGFTDLTALLIAGTAGMPNRELDASCSDEPEYDDTNDNGENFVAPIIRTRNTVVENFHATLIQQVKNTRLPKTAKQYICDNTKPSLAIGPILASILPHPTSRGDTGGECVLCNLMLTREHWHALRKLKSKVVGCSNVNSSLFDGIEPALETFEDYTALNDGGRMLTLLRMAGANAIYKHFFCDPLCAVNTLRVNPKVLWEGQPKDPELLQLYKAEIATANIFQERVCRGLWILAFTFKAYQLSPPRPTALNSFIRGAETYLKRHGISCIALEHALTRYV</sequence>
<keyword evidence="7 8" id="KW-1035">Host cytoplasm</keyword>
<keyword evidence="6" id="KW-0862">Zinc</keyword>
<dbReference type="EMBL" id="JX458824">
    <property type="protein sequence ID" value="AGN48341.1"/>
    <property type="molecule type" value="Genomic_DNA"/>
</dbReference>
<evidence type="ECO:0000313" key="9">
    <source>
        <dbReference type="EMBL" id="AGN48261.1"/>
    </source>
</evidence>
<evidence type="ECO:0000313" key="10">
    <source>
        <dbReference type="EMBL" id="AGN48341.1"/>
    </source>
</evidence>
<dbReference type="Pfam" id="PF01673">
    <property type="entry name" value="Herpes_env"/>
    <property type="match status" value="1"/>
</dbReference>
<organism evidence="10 11">
    <name type="scientific">Infectious laryngotracheitis virus</name>
    <name type="common">ILTV</name>
    <name type="synonym">Gallid herpesvirus 1</name>
    <dbReference type="NCBI Taxonomy" id="10386"/>
    <lineage>
        <taxon>Viruses</taxon>
        <taxon>Duplodnaviria</taxon>
        <taxon>Heunggongvirae</taxon>
        <taxon>Peploviricota</taxon>
        <taxon>Herviviricetes</taxon>
        <taxon>Herpesvirales</taxon>
        <taxon>Orthoherpesviridae</taxon>
        <taxon>Alphaherpesvirinae</taxon>
        <taxon>Iltovirus</taxon>
        <taxon>Iltovirus gallidalpha1</taxon>
    </lineage>
</organism>
<reference evidence="10" key="1">
    <citation type="submission" date="2012-08" db="EMBL/GenBank/DDBJ databases">
        <title>Molecular characterization of the Taiwan isolate of Dahlia common mosaic virus (DCMV-TW).</title>
        <authorList>
            <person name="Chao H."/>
            <person name="Chen Y."/>
        </authorList>
    </citation>
    <scope>NUCLEOTIDE SEQUENCE</scope>
    <source>
        <strain evidence="10">K317</strain>
        <strain evidence="9">WG</strain>
    </source>
</reference>
<dbReference type="EMBL" id="JX458823">
    <property type="protein sequence ID" value="AGN48261.1"/>
    <property type="molecule type" value="Genomic_DNA"/>
</dbReference>
<dbReference type="GO" id="GO:0042025">
    <property type="term" value="C:host cell nucleus"/>
    <property type="evidence" value="ECO:0007669"/>
    <property type="project" value="UniProtKB-SubCell"/>
</dbReference>
<evidence type="ECO:0000256" key="1">
    <source>
        <dbReference type="ARBA" id="ARBA00002104"/>
    </source>
</evidence>
<dbReference type="Proteomes" id="UP000165693">
    <property type="component" value="Genome"/>
</dbReference>
<comment type="function">
    <text evidence="1 8">Plays a role in efficient localization of neo-synthesized capsids to nuclear replication compartments, thereby controlling cleavage and packaging of virus genomic DNA.</text>
</comment>
<dbReference type="PROSITE" id="PS51988">
    <property type="entry name" value="HERPESVIRUS_UL32"/>
    <property type="match status" value="1"/>
</dbReference>
<reference evidence="11 12" key="2">
    <citation type="submission" date="2012-08" db="EMBL/GenBank/DDBJ databases">
        <authorList>
            <person name="Xu Y.-L."/>
            <person name="He P."/>
            <person name="Zhang L."/>
            <person name="Dong S.-L."/>
            <person name="Li F."/>
        </authorList>
    </citation>
    <scope>NUCLEOTIDE SEQUENCE [LARGE SCALE GENOMIC DNA]</scope>
</reference>
<keyword evidence="5" id="KW-0863">Zinc-finger</keyword>
<name>A0A0K0K608_ILTV</name>
<organismHost>
    <name type="scientific">Gallus gallus</name>
    <name type="common">Chicken</name>
    <dbReference type="NCBI Taxonomy" id="9031"/>
</organismHost>
<proteinExistence type="inferred from homology"/>
<dbReference type="GO" id="GO:0008270">
    <property type="term" value="F:zinc ion binding"/>
    <property type="evidence" value="ECO:0007669"/>
    <property type="project" value="UniProtKB-KW"/>
</dbReference>
<evidence type="ECO:0000256" key="7">
    <source>
        <dbReference type="ARBA" id="ARBA00023200"/>
    </source>
</evidence>
<evidence type="ECO:0000256" key="8">
    <source>
        <dbReference type="RuleBase" id="RU364029"/>
    </source>
</evidence>
<accession>A0A0K0K608</accession>
<keyword evidence="3 8" id="KW-1048">Host nucleus</keyword>
<keyword evidence="4" id="KW-0479">Metal-binding</keyword>
<comment type="subcellular location">
    <subcellularLocation>
        <location evidence="8">Host cytoplasm</location>
    </subcellularLocation>
    <subcellularLocation>
        <location evidence="8">Host nucleus</location>
    </subcellularLocation>
</comment>
<evidence type="ECO:0000313" key="11">
    <source>
        <dbReference type="Proteomes" id="UP000124840"/>
    </source>
</evidence>
<evidence type="ECO:0000256" key="3">
    <source>
        <dbReference type="ARBA" id="ARBA00022562"/>
    </source>
</evidence>
<protein>
    <recommendedName>
        <fullName evidence="8">Packaging protein UL32</fullName>
    </recommendedName>
</protein>
<evidence type="ECO:0000256" key="6">
    <source>
        <dbReference type="ARBA" id="ARBA00022833"/>
    </source>
</evidence>
<dbReference type="GO" id="GO:0030430">
    <property type="term" value="C:host cell cytoplasm"/>
    <property type="evidence" value="ECO:0007669"/>
    <property type="project" value="UniProtKB-SubCell"/>
</dbReference>
<comment type="similarity">
    <text evidence="2 8">Belongs to the herpesviridae UL32 protein family.</text>
</comment>
<dbReference type="Proteomes" id="UP000124840">
    <property type="component" value="Segment"/>
</dbReference>
<dbReference type="GO" id="GO:0019031">
    <property type="term" value="C:viral envelope"/>
    <property type="evidence" value="ECO:0007669"/>
    <property type="project" value="InterPro"/>
</dbReference>
<evidence type="ECO:0000256" key="5">
    <source>
        <dbReference type="ARBA" id="ARBA00022771"/>
    </source>
</evidence>
<dbReference type="InterPro" id="IPR002597">
    <property type="entry name" value="Herpes_env"/>
</dbReference>